<dbReference type="Proteomes" id="UP001604336">
    <property type="component" value="Unassembled WGS sequence"/>
</dbReference>
<dbReference type="PANTHER" id="PTHR12224">
    <property type="entry name" value="BETA-1,4-MANNOSYL-GLYCOPROTEIN BETA-1,4-N-ACETYLGLUCOSAMINYL-TRANSFERASE"/>
    <property type="match status" value="1"/>
</dbReference>
<evidence type="ECO:0000313" key="3">
    <source>
        <dbReference type="EMBL" id="KAL2543297.1"/>
    </source>
</evidence>
<evidence type="ECO:0000256" key="2">
    <source>
        <dbReference type="SAM" id="Phobius"/>
    </source>
</evidence>
<feature type="transmembrane region" description="Helical" evidence="2">
    <location>
        <begin position="52"/>
        <end position="73"/>
    </location>
</feature>
<dbReference type="InterPro" id="IPR006813">
    <property type="entry name" value="Glyco_trans_17"/>
</dbReference>
<keyword evidence="2" id="KW-0472">Membrane</keyword>
<organism evidence="3 4">
    <name type="scientific">Abeliophyllum distichum</name>
    <dbReference type="NCBI Taxonomy" id="126358"/>
    <lineage>
        <taxon>Eukaryota</taxon>
        <taxon>Viridiplantae</taxon>
        <taxon>Streptophyta</taxon>
        <taxon>Embryophyta</taxon>
        <taxon>Tracheophyta</taxon>
        <taxon>Spermatophyta</taxon>
        <taxon>Magnoliopsida</taxon>
        <taxon>eudicotyledons</taxon>
        <taxon>Gunneridae</taxon>
        <taxon>Pentapetalae</taxon>
        <taxon>asterids</taxon>
        <taxon>lamiids</taxon>
        <taxon>Lamiales</taxon>
        <taxon>Oleaceae</taxon>
        <taxon>Forsythieae</taxon>
        <taxon>Abeliophyllum</taxon>
    </lineage>
</organism>
<keyword evidence="2" id="KW-1133">Transmembrane helix</keyword>
<dbReference type="PANTHER" id="PTHR12224:SF27">
    <property type="entry name" value="BETA-1,4-MANNOSYL-GLYCOPROTEIN 4-BETA-N-ACETYLGLUCOSAMINYLTRANSFERASE"/>
    <property type="match status" value="1"/>
</dbReference>
<protein>
    <submittedName>
        <fullName evidence="3">Beta-1</fullName>
    </submittedName>
</protein>
<comment type="caution">
    <text evidence="3">The sequence shown here is derived from an EMBL/GenBank/DDBJ whole genome shotgun (WGS) entry which is preliminary data.</text>
</comment>
<sequence length="461" mass="53859">MWGVSRIWEKVCMMAEGGSHYCSKKTDDICDEDSGRTLSMARLKCILRGLDIKAYIFLFVLVPTCVCVIYLHGQKITYFLRPLWESPPKPFHEIPHYYHENVSMENLCKLHGWGIREYPRRVFDAVLFSNELDMLKLRWKELFPYVTEFVLLESNSTFTGLPKGFVFAANRDRFKFVDSRLTYGQIPGRFRRGENPFIEEAYQRLALDYLLKHAGIQDDDLLIMSDVDEIPSMHTINLLRWCDDTPSILHLRLKNYLYSFEFLVDNNSWRASIHRYQSGKTKYAHYRQSDDILADAGWHCSFCFRHIKEFIFKMKAYSHVDRSTPSKKSLGKWGRFPIHTRLCIFLHIFYKVPKNINFSCLEIAYEKVAESMDPIGVLFMKVKVRLWLMAKEDFIDQLLTERISYPEDWHDGNGAHHVPVMPMGATGIDTGNYFGGGGGAPDKKLERHDEEQHPIKPPPQQ</sequence>
<keyword evidence="2" id="KW-0812">Transmembrane</keyword>
<evidence type="ECO:0000256" key="1">
    <source>
        <dbReference type="SAM" id="MobiDB-lite"/>
    </source>
</evidence>
<proteinExistence type="predicted"/>
<feature type="compositionally biased region" description="Basic and acidic residues" evidence="1">
    <location>
        <begin position="441"/>
        <end position="454"/>
    </location>
</feature>
<evidence type="ECO:0000313" key="4">
    <source>
        <dbReference type="Proteomes" id="UP001604336"/>
    </source>
</evidence>
<name>A0ABD1W0U3_9LAMI</name>
<accession>A0ABD1W0U3</accession>
<dbReference type="AlphaFoldDB" id="A0ABD1W0U3"/>
<gene>
    <name evidence="3" type="ORF">Adt_04275</name>
</gene>
<feature type="region of interest" description="Disordered" evidence="1">
    <location>
        <begin position="437"/>
        <end position="461"/>
    </location>
</feature>
<keyword evidence="4" id="KW-1185">Reference proteome</keyword>
<dbReference type="EMBL" id="JBFOLK010000001">
    <property type="protein sequence ID" value="KAL2543297.1"/>
    <property type="molecule type" value="Genomic_DNA"/>
</dbReference>
<reference evidence="4" key="1">
    <citation type="submission" date="2024-07" db="EMBL/GenBank/DDBJ databases">
        <title>Two chromosome-level genome assemblies of Korean endemic species Abeliophyllum distichum and Forsythia ovata (Oleaceae).</title>
        <authorList>
            <person name="Jang H."/>
        </authorList>
    </citation>
    <scope>NUCLEOTIDE SEQUENCE [LARGE SCALE GENOMIC DNA]</scope>
</reference>
<dbReference type="Pfam" id="PF04724">
    <property type="entry name" value="Glyco_transf_17"/>
    <property type="match status" value="1"/>
</dbReference>